<evidence type="ECO:0000256" key="2">
    <source>
        <dbReference type="SAM" id="SignalP"/>
    </source>
</evidence>
<feature type="chain" id="PRO_5038430312" evidence="2">
    <location>
        <begin position="24"/>
        <end position="80"/>
    </location>
</feature>
<proteinExistence type="predicted"/>
<feature type="region of interest" description="Disordered" evidence="1">
    <location>
        <begin position="57"/>
        <end position="80"/>
    </location>
</feature>
<keyword evidence="4" id="KW-1185">Reference proteome</keyword>
<evidence type="ECO:0000313" key="3">
    <source>
        <dbReference type="EMBL" id="NMP21935.1"/>
    </source>
</evidence>
<accession>A0A7Y0Q227</accession>
<protein>
    <submittedName>
        <fullName evidence="3">Uncharacterized protein</fullName>
    </submittedName>
</protein>
<comment type="caution">
    <text evidence="3">The sequence shown here is derived from an EMBL/GenBank/DDBJ whole genome shotgun (WGS) entry which is preliminary data.</text>
</comment>
<dbReference type="EMBL" id="JABBVZ010000014">
    <property type="protein sequence ID" value="NMP21935.1"/>
    <property type="molecule type" value="Genomic_DNA"/>
</dbReference>
<sequence length="80" mass="8442">MKRHVFRLTFAAATMALAGLAMATGASDAATLPASTSQPTASSSTWILYHKHQAMIERHESLAHGQSPLPADEPDKSGLP</sequence>
<dbReference type="Proteomes" id="UP000533476">
    <property type="component" value="Unassembled WGS sequence"/>
</dbReference>
<feature type="signal peptide" evidence="2">
    <location>
        <begin position="1"/>
        <end position="23"/>
    </location>
</feature>
<reference evidence="3 4" key="1">
    <citation type="submission" date="2020-04" db="EMBL/GenBank/DDBJ databases">
        <authorList>
            <person name="Zhang R."/>
            <person name="Schippers A."/>
        </authorList>
    </citation>
    <scope>NUCLEOTIDE SEQUENCE [LARGE SCALE GENOMIC DNA]</scope>
    <source>
        <strain evidence="3 4">DSM 109850</strain>
    </source>
</reference>
<dbReference type="AlphaFoldDB" id="A0A7Y0Q227"/>
<name>A0A7Y0Q227_9FIRM</name>
<dbReference type="RefSeq" id="WP_169097793.1">
    <property type="nucleotide sequence ID" value="NZ_JABBVZ010000014.1"/>
</dbReference>
<evidence type="ECO:0000256" key="1">
    <source>
        <dbReference type="SAM" id="MobiDB-lite"/>
    </source>
</evidence>
<organism evidence="3 4">
    <name type="scientific">Sulfobacillus harzensis</name>
    <dbReference type="NCBI Taxonomy" id="2729629"/>
    <lineage>
        <taxon>Bacteria</taxon>
        <taxon>Bacillati</taxon>
        <taxon>Bacillota</taxon>
        <taxon>Clostridia</taxon>
        <taxon>Eubacteriales</taxon>
        <taxon>Clostridiales Family XVII. Incertae Sedis</taxon>
        <taxon>Sulfobacillus</taxon>
    </lineage>
</organism>
<gene>
    <name evidence="3" type="ORF">HIJ39_06160</name>
</gene>
<keyword evidence="2" id="KW-0732">Signal</keyword>
<evidence type="ECO:0000313" key="4">
    <source>
        <dbReference type="Proteomes" id="UP000533476"/>
    </source>
</evidence>